<dbReference type="InterPro" id="IPR036962">
    <property type="entry name" value="Glyco_hydro_3_N_sf"/>
</dbReference>
<sequence>MTLQMKYPYLDTSLAIDVRVTDLLTRLTLEEKISLMPTHQAAVPRLGLEEVWVGGEAAHGIVSRGGTAATVFPQPIGLANTWNTQLMYRIGSVMGDEARALNNHNSQHGLMRWAPTIDMERDPRWGRNEEAYGEDPHLTGKLAASLVRGMQGDHEKYVKMVASPKHFYGNNNEVGRLDGSSSIDPRNRREYYLKAFEPAFTEGGALSIMTAYNEINGTPALEHADIRGVLKGEWGMRGFAVCDGGDLSQTVDFHKRYESHAESAAAAIKAGIDTLTDDAQLVCDAVREALERQLLTEADLDEALTNMLRVRFMLGMMDPAEGNPYKAIPMSVVASKEHGEAALQAARESIVLLRNENGLLPLSAKKLESLAVIGPLADEMLRGWYCGELPYKITPFQGIQSRLNSKTVSKTNGLDRIAWRSVRNGQFLKVREAAEGEKPVLAAGSADLDGAEIFAHNDWGWNAHSFLASSNGKFVTTETDMKATVSADEVYGWFVKESFQLVLQEAASEADGGQIYRLLSWNGHPIAAADDGELIVGENAGYQTSDSLYERIVLKDGVEEAAQAAAQASAAVVFVGNNPVVNGKEEIDRFSLELPPSQERLIRRVAETNPNTIVVIVGSYPYALGDIAELVQAIVYMPHGGQEAGTAIADVLFGDYAPAGRLPMTWYASESQLPSMLEYDIRKGKRTYQYFDGEPLYPFGYGLTYSPFEYRDLALSSSVLKGADDTLELSFTIENVGSLTSDEVPQLYIRAEQSTVERPIKQLRGFTRTCTEAGASQRITFRLPASELAFWDVSRERYCVESGEYSILVGRSSTDIRLTAHIQVEGETVPPRSLSAWTWAESYNEYESVRLEECREGGTAVAPVGGTGWIRFDNVDFDSEVFTFEAKASSGESAGGTINIWLDAIDGPAIAKYNVAMTGGWHNWSTVGSSIVSISGRHTLYVQLEGAIRLNRLRFQ</sequence>
<evidence type="ECO:0000313" key="6">
    <source>
        <dbReference type="Proteomes" id="UP000246635"/>
    </source>
</evidence>
<dbReference type="SMART" id="SM01217">
    <property type="entry name" value="Fn3_like"/>
    <property type="match status" value="1"/>
</dbReference>
<evidence type="ECO:0000313" key="5">
    <source>
        <dbReference type="EMBL" id="PWV94269.1"/>
    </source>
</evidence>
<keyword evidence="6" id="KW-1185">Reference proteome</keyword>
<dbReference type="InterPro" id="IPR036881">
    <property type="entry name" value="Glyco_hydro_3_C_sf"/>
</dbReference>
<dbReference type="PANTHER" id="PTHR42721">
    <property type="entry name" value="SUGAR HYDROLASE-RELATED"/>
    <property type="match status" value="1"/>
</dbReference>
<keyword evidence="3" id="KW-0378">Hydrolase</keyword>
<dbReference type="Pfam" id="PF00933">
    <property type="entry name" value="Glyco_hydro_3"/>
    <property type="match status" value="1"/>
</dbReference>
<evidence type="ECO:0000256" key="3">
    <source>
        <dbReference type="ARBA" id="ARBA00022801"/>
    </source>
</evidence>
<dbReference type="PANTHER" id="PTHR42721:SF3">
    <property type="entry name" value="BETA-D-XYLOSIDASE 5-RELATED"/>
    <property type="match status" value="1"/>
</dbReference>
<gene>
    <name evidence="5" type="ORF">DFQ01_13356</name>
</gene>
<comment type="caution">
    <text evidence="5">The sequence shown here is derived from an EMBL/GenBank/DDBJ whole genome shotgun (WGS) entry which is preliminary data.</text>
</comment>
<dbReference type="AlphaFoldDB" id="A0A2V2YL45"/>
<dbReference type="RefSeq" id="WP_245946895.1">
    <property type="nucleotide sequence ID" value="NZ_CP054612.1"/>
</dbReference>
<dbReference type="Pfam" id="PF14310">
    <property type="entry name" value="Fn3-like"/>
    <property type="match status" value="1"/>
</dbReference>
<dbReference type="GO" id="GO:0030246">
    <property type="term" value="F:carbohydrate binding"/>
    <property type="evidence" value="ECO:0007669"/>
    <property type="project" value="InterPro"/>
</dbReference>
<name>A0A2V2YL45_9BACL</name>
<dbReference type="CDD" id="cd04084">
    <property type="entry name" value="CBM6_xylanase-like"/>
    <property type="match status" value="1"/>
</dbReference>
<dbReference type="GO" id="GO:0008422">
    <property type="term" value="F:beta-glucosidase activity"/>
    <property type="evidence" value="ECO:0007669"/>
    <property type="project" value="UniProtKB-ARBA"/>
</dbReference>
<dbReference type="InterPro" id="IPR005084">
    <property type="entry name" value="CBM6"/>
</dbReference>
<dbReference type="SUPFAM" id="SSF52279">
    <property type="entry name" value="Beta-D-glucan exohydrolase, C-terminal domain"/>
    <property type="match status" value="1"/>
</dbReference>
<dbReference type="GO" id="GO:0045493">
    <property type="term" value="P:xylan catabolic process"/>
    <property type="evidence" value="ECO:0007669"/>
    <property type="project" value="InterPro"/>
</dbReference>
<evidence type="ECO:0000259" key="4">
    <source>
        <dbReference type="PROSITE" id="PS51175"/>
    </source>
</evidence>
<dbReference type="SMART" id="SM00606">
    <property type="entry name" value="CBD_IV"/>
    <property type="match status" value="1"/>
</dbReference>
<dbReference type="SUPFAM" id="SSF49785">
    <property type="entry name" value="Galactose-binding domain-like"/>
    <property type="match status" value="1"/>
</dbReference>
<dbReference type="FunFam" id="2.60.40.10:FF:000495">
    <property type="entry name" value="Periplasmic beta-glucosidase"/>
    <property type="match status" value="1"/>
</dbReference>
<dbReference type="Pfam" id="PF03422">
    <property type="entry name" value="CBM_6"/>
    <property type="match status" value="1"/>
</dbReference>
<dbReference type="InterPro" id="IPR044993">
    <property type="entry name" value="BXL"/>
</dbReference>
<reference evidence="5 6" key="1">
    <citation type="submission" date="2018-05" db="EMBL/GenBank/DDBJ databases">
        <title>Genomic Encyclopedia of Type Strains, Phase III (KMG-III): the genomes of soil and plant-associated and newly described type strains.</title>
        <authorList>
            <person name="Whitman W."/>
        </authorList>
    </citation>
    <scope>NUCLEOTIDE SEQUENCE [LARGE SCALE GENOMIC DNA]</scope>
    <source>
        <strain evidence="5 6">CECT 5696</strain>
    </source>
</reference>
<dbReference type="GO" id="GO:0009044">
    <property type="term" value="F:xylan 1,4-beta-xylosidase activity"/>
    <property type="evidence" value="ECO:0007669"/>
    <property type="project" value="InterPro"/>
</dbReference>
<dbReference type="SUPFAM" id="SSF51445">
    <property type="entry name" value="(Trans)glycosidases"/>
    <property type="match status" value="1"/>
</dbReference>
<dbReference type="InterPro" id="IPR008979">
    <property type="entry name" value="Galactose-bd-like_sf"/>
</dbReference>
<dbReference type="CDD" id="cd23343">
    <property type="entry name" value="beta-trefoil_FSCN_BglX-like"/>
    <property type="match status" value="1"/>
</dbReference>
<evidence type="ECO:0000256" key="2">
    <source>
        <dbReference type="ARBA" id="ARBA00022729"/>
    </source>
</evidence>
<dbReference type="GO" id="GO:0031222">
    <property type="term" value="P:arabinan catabolic process"/>
    <property type="evidence" value="ECO:0007669"/>
    <property type="project" value="TreeGrafter"/>
</dbReference>
<organism evidence="5 6">
    <name type="scientific">Paenibacillus cellulosilyticus</name>
    <dbReference type="NCBI Taxonomy" id="375489"/>
    <lineage>
        <taxon>Bacteria</taxon>
        <taxon>Bacillati</taxon>
        <taxon>Bacillota</taxon>
        <taxon>Bacilli</taxon>
        <taxon>Bacillales</taxon>
        <taxon>Paenibacillaceae</taxon>
        <taxon>Paenibacillus</taxon>
    </lineage>
</organism>
<dbReference type="PROSITE" id="PS51175">
    <property type="entry name" value="CBM6"/>
    <property type="match status" value="1"/>
</dbReference>
<dbReference type="InterPro" id="IPR001764">
    <property type="entry name" value="Glyco_hydro_3_N"/>
</dbReference>
<dbReference type="InterPro" id="IPR002772">
    <property type="entry name" value="Glyco_hydro_3_C"/>
</dbReference>
<dbReference type="Gene3D" id="2.60.40.10">
    <property type="entry name" value="Immunoglobulins"/>
    <property type="match status" value="1"/>
</dbReference>
<accession>A0A2V2YL45</accession>
<proteinExistence type="inferred from homology"/>
<dbReference type="Proteomes" id="UP000246635">
    <property type="component" value="Unassembled WGS sequence"/>
</dbReference>
<feature type="domain" description="CBM6" evidence="4">
    <location>
        <begin position="835"/>
        <end position="956"/>
    </location>
</feature>
<dbReference type="Pfam" id="PF01915">
    <property type="entry name" value="Glyco_hydro_3_C"/>
    <property type="match status" value="1"/>
</dbReference>
<dbReference type="Gene3D" id="2.60.120.380">
    <property type="match status" value="1"/>
</dbReference>
<dbReference type="InterPro" id="IPR006584">
    <property type="entry name" value="Cellulose-bd_IV"/>
</dbReference>
<dbReference type="Gene3D" id="3.40.50.1700">
    <property type="entry name" value="Glycoside hydrolase family 3 C-terminal domain"/>
    <property type="match status" value="1"/>
</dbReference>
<protein>
    <submittedName>
        <fullName evidence="5">Beta-glucosidase</fullName>
    </submittedName>
</protein>
<keyword evidence="2" id="KW-0732">Signal</keyword>
<comment type="similarity">
    <text evidence="1">Belongs to the glycosyl hydrolase 3 family.</text>
</comment>
<dbReference type="GO" id="GO:0046556">
    <property type="term" value="F:alpha-L-arabinofuranosidase activity"/>
    <property type="evidence" value="ECO:0007669"/>
    <property type="project" value="TreeGrafter"/>
</dbReference>
<dbReference type="Gene3D" id="3.20.20.300">
    <property type="entry name" value="Glycoside hydrolase, family 3, N-terminal domain"/>
    <property type="match status" value="1"/>
</dbReference>
<evidence type="ECO:0000256" key="1">
    <source>
        <dbReference type="ARBA" id="ARBA00005336"/>
    </source>
</evidence>
<dbReference type="InterPro" id="IPR026891">
    <property type="entry name" value="Fn3-like"/>
</dbReference>
<dbReference type="EMBL" id="QGTQ01000033">
    <property type="protein sequence ID" value="PWV94269.1"/>
    <property type="molecule type" value="Genomic_DNA"/>
</dbReference>
<dbReference type="Gene3D" id="2.60.120.260">
    <property type="entry name" value="Galactose-binding domain-like"/>
    <property type="match status" value="1"/>
</dbReference>
<dbReference type="InterPro" id="IPR013783">
    <property type="entry name" value="Ig-like_fold"/>
</dbReference>
<dbReference type="PRINTS" id="PR00133">
    <property type="entry name" value="GLHYDRLASE3"/>
</dbReference>
<dbReference type="InterPro" id="IPR017853">
    <property type="entry name" value="GH"/>
</dbReference>